<reference evidence="3" key="1">
    <citation type="journal article" date="2019" name="Int. J. Syst. Evol. Microbiol.">
        <title>The Global Catalogue of Microorganisms (GCM) 10K type strain sequencing project: providing services to taxonomists for standard genome sequencing and annotation.</title>
        <authorList>
            <consortium name="The Broad Institute Genomics Platform"/>
            <consortium name="The Broad Institute Genome Sequencing Center for Infectious Disease"/>
            <person name="Wu L."/>
            <person name="Ma J."/>
        </authorList>
    </citation>
    <scope>NUCLEOTIDE SEQUENCE [LARGE SCALE GENOMIC DNA]</scope>
    <source>
        <strain evidence="3">CECT 8010</strain>
    </source>
</reference>
<sequence>MKRLLVLMVLLNATLLKASVDTVAIYSTSMKKNIKTVVITPDSYNKNKHYPTIYLLHGYSDNYSGWIKRVPQIEKMSETYQVIIVCPDGGFSSWYIDSPIDSTYRYETFVGVEVPNYIDAHYNTIQDRKARAITGLSMGGHGGLFLGFRHATTFGACGSMSGGVDLNYSRNKFDVVKRIGDTINQVDNWYNYSVIGVVDHYPKEGLAIIFDCGVDDFFYKDNVALHNKLLKLKIQHDYIERPGKHEWSYWANAVQYQLLFFRNFFDKI</sequence>
<dbReference type="Gene3D" id="3.40.50.1820">
    <property type="entry name" value="alpha/beta hydrolase"/>
    <property type="match status" value="1"/>
</dbReference>
<evidence type="ECO:0000313" key="3">
    <source>
        <dbReference type="Proteomes" id="UP001595906"/>
    </source>
</evidence>
<dbReference type="InterPro" id="IPR029058">
    <property type="entry name" value="AB_hydrolase_fold"/>
</dbReference>
<evidence type="ECO:0000256" key="1">
    <source>
        <dbReference type="SAM" id="SignalP"/>
    </source>
</evidence>
<dbReference type="GO" id="GO:0016787">
    <property type="term" value="F:hydrolase activity"/>
    <property type="evidence" value="ECO:0007669"/>
    <property type="project" value="UniProtKB-KW"/>
</dbReference>
<feature type="signal peptide" evidence="1">
    <location>
        <begin position="1"/>
        <end position="18"/>
    </location>
</feature>
<dbReference type="PANTHER" id="PTHR48098:SF1">
    <property type="entry name" value="DIACYLGLYCEROL ACYLTRANSFERASE_MYCOLYLTRANSFERASE AG85A"/>
    <property type="match status" value="1"/>
</dbReference>
<name>A0ABV8PWN8_9BACT</name>
<gene>
    <name evidence="2" type="ORF">ACFOW1_07100</name>
</gene>
<dbReference type="SUPFAM" id="SSF53474">
    <property type="entry name" value="alpha/beta-Hydrolases"/>
    <property type="match status" value="1"/>
</dbReference>
<feature type="chain" id="PRO_5045062390" evidence="1">
    <location>
        <begin position="19"/>
        <end position="268"/>
    </location>
</feature>
<keyword evidence="2" id="KW-0378">Hydrolase</keyword>
<keyword evidence="3" id="KW-1185">Reference proteome</keyword>
<dbReference type="EMBL" id="JBHSDC010000012">
    <property type="protein sequence ID" value="MFC4231650.1"/>
    <property type="molecule type" value="Genomic_DNA"/>
</dbReference>
<evidence type="ECO:0000313" key="2">
    <source>
        <dbReference type="EMBL" id="MFC4231650.1"/>
    </source>
</evidence>
<proteinExistence type="predicted"/>
<dbReference type="InterPro" id="IPR000801">
    <property type="entry name" value="Esterase-like"/>
</dbReference>
<dbReference type="InterPro" id="IPR050583">
    <property type="entry name" value="Mycobacterial_A85_antigen"/>
</dbReference>
<dbReference type="Proteomes" id="UP001595906">
    <property type="component" value="Unassembled WGS sequence"/>
</dbReference>
<protein>
    <submittedName>
        <fullName evidence="2">Alpha/beta hydrolase</fullName>
    </submittedName>
</protein>
<comment type="caution">
    <text evidence="2">The sequence shown here is derived from an EMBL/GenBank/DDBJ whole genome shotgun (WGS) entry which is preliminary data.</text>
</comment>
<dbReference type="Pfam" id="PF00756">
    <property type="entry name" value="Esterase"/>
    <property type="match status" value="1"/>
</dbReference>
<keyword evidence="1" id="KW-0732">Signal</keyword>
<dbReference type="RefSeq" id="WP_379013207.1">
    <property type="nucleotide sequence ID" value="NZ_JBHSDC010000012.1"/>
</dbReference>
<organism evidence="2 3">
    <name type="scientific">Parasediminibacterium paludis</name>
    <dbReference type="NCBI Taxonomy" id="908966"/>
    <lineage>
        <taxon>Bacteria</taxon>
        <taxon>Pseudomonadati</taxon>
        <taxon>Bacteroidota</taxon>
        <taxon>Chitinophagia</taxon>
        <taxon>Chitinophagales</taxon>
        <taxon>Chitinophagaceae</taxon>
        <taxon>Parasediminibacterium</taxon>
    </lineage>
</organism>
<accession>A0ABV8PWN8</accession>
<dbReference type="PANTHER" id="PTHR48098">
    <property type="entry name" value="ENTEROCHELIN ESTERASE-RELATED"/>
    <property type="match status" value="1"/>
</dbReference>